<dbReference type="GO" id="GO:0004674">
    <property type="term" value="F:protein serine/threonine kinase activity"/>
    <property type="evidence" value="ECO:0007669"/>
    <property type="project" value="UniProtKB-KW"/>
</dbReference>
<accession>A0A7M7IZT2</accession>
<sequence length="194" mass="22348">MDRIRHPIVISIMTVGFNPVNFYIVMEHFKSSDLRKILRSTRKDVKYQLSDEHKIYILSQLCKAISFLHQLSVPIIHKDLKPEKILVNEEGDTKICDLGLSKCDDLPSALHTTVGRNRKIIYSYMAPEILVHNEPTTTKSDVWSLACIIHKVYTGEETWEAHLRTTKGSFSTISDKLKKIFELKKKPDLSEVPQ</sequence>
<reference evidence="8" key="1">
    <citation type="submission" date="2021-01" db="UniProtKB">
        <authorList>
            <consortium name="EnsemblMetazoa"/>
        </authorList>
    </citation>
    <scope>IDENTIFICATION</scope>
</reference>
<keyword evidence="4" id="KW-0418">Kinase</keyword>
<dbReference type="SMR" id="A0A7M7IZT2"/>
<organism evidence="8 9">
    <name type="scientific">Nasonia vitripennis</name>
    <name type="common">Parasitic wasp</name>
    <dbReference type="NCBI Taxonomy" id="7425"/>
    <lineage>
        <taxon>Eukaryota</taxon>
        <taxon>Metazoa</taxon>
        <taxon>Ecdysozoa</taxon>
        <taxon>Arthropoda</taxon>
        <taxon>Hexapoda</taxon>
        <taxon>Insecta</taxon>
        <taxon>Pterygota</taxon>
        <taxon>Neoptera</taxon>
        <taxon>Endopterygota</taxon>
        <taxon>Hymenoptera</taxon>
        <taxon>Apocrita</taxon>
        <taxon>Proctotrupomorpha</taxon>
        <taxon>Chalcidoidea</taxon>
        <taxon>Pteromalidae</taxon>
        <taxon>Pteromalinae</taxon>
        <taxon>Nasonia</taxon>
    </lineage>
</organism>
<dbReference type="InterPro" id="IPR011009">
    <property type="entry name" value="Kinase-like_dom_sf"/>
</dbReference>
<dbReference type="PROSITE" id="PS50011">
    <property type="entry name" value="PROTEIN_KINASE_DOM"/>
    <property type="match status" value="1"/>
</dbReference>
<protein>
    <recommendedName>
        <fullName evidence="7">Protein kinase domain-containing protein</fullName>
    </recommendedName>
</protein>
<dbReference type="AlphaFoldDB" id="A0A7M7IZT2"/>
<dbReference type="OrthoDB" id="7700243at2759"/>
<dbReference type="Pfam" id="PF00069">
    <property type="entry name" value="Pkinase"/>
    <property type="match status" value="1"/>
</dbReference>
<keyword evidence="2" id="KW-0808">Transferase</keyword>
<keyword evidence="6" id="KW-0472">Membrane</keyword>
<dbReference type="RefSeq" id="XP_016842658.1">
    <property type="nucleotide sequence ID" value="XM_016987169.2"/>
</dbReference>
<dbReference type="GO" id="GO:0005524">
    <property type="term" value="F:ATP binding"/>
    <property type="evidence" value="ECO:0007669"/>
    <property type="project" value="UniProtKB-KW"/>
</dbReference>
<dbReference type="GeneID" id="103315422"/>
<evidence type="ECO:0000256" key="1">
    <source>
        <dbReference type="ARBA" id="ARBA00022527"/>
    </source>
</evidence>
<dbReference type="KEGG" id="nvi:103315422"/>
<evidence type="ECO:0000256" key="4">
    <source>
        <dbReference type="ARBA" id="ARBA00022777"/>
    </source>
</evidence>
<keyword evidence="3" id="KW-0547">Nucleotide-binding</keyword>
<evidence type="ECO:0000256" key="2">
    <source>
        <dbReference type="ARBA" id="ARBA00022679"/>
    </source>
</evidence>
<keyword evidence="1" id="KW-0723">Serine/threonine-protein kinase</keyword>
<dbReference type="InParanoid" id="A0A7M7IZT2"/>
<evidence type="ECO:0000313" key="9">
    <source>
        <dbReference type="Proteomes" id="UP000002358"/>
    </source>
</evidence>
<keyword evidence="9" id="KW-1185">Reference proteome</keyword>
<evidence type="ECO:0000313" key="8">
    <source>
        <dbReference type="EnsemblMetazoa" id="XP_016842658"/>
    </source>
</evidence>
<dbReference type="SUPFAM" id="SSF56112">
    <property type="entry name" value="Protein kinase-like (PK-like)"/>
    <property type="match status" value="1"/>
</dbReference>
<keyword evidence="5" id="KW-0067">ATP-binding</keyword>
<dbReference type="InterPro" id="IPR000719">
    <property type="entry name" value="Prot_kinase_dom"/>
</dbReference>
<dbReference type="Gene3D" id="1.10.510.10">
    <property type="entry name" value="Transferase(Phosphotransferase) domain 1"/>
    <property type="match status" value="1"/>
</dbReference>
<dbReference type="Proteomes" id="UP000002358">
    <property type="component" value="Unassembled WGS sequence"/>
</dbReference>
<keyword evidence="6" id="KW-0812">Transmembrane</keyword>
<feature type="domain" description="Protein kinase" evidence="7">
    <location>
        <begin position="1"/>
        <end position="194"/>
    </location>
</feature>
<evidence type="ECO:0000256" key="5">
    <source>
        <dbReference type="ARBA" id="ARBA00022840"/>
    </source>
</evidence>
<proteinExistence type="predicted"/>
<dbReference type="PANTHER" id="PTHR24345:SF0">
    <property type="entry name" value="CELL CYCLE SERINE_THREONINE-PROTEIN KINASE CDC5_MSD2"/>
    <property type="match status" value="1"/>
</dbReference>
<keyword evidence="6" id="KW-1133">Transmembrane helix</keyword>
<evidence type="ECO:0000259" key="7">
    <source>
        <dbReference type="PROSITE" id="PS50011"/>
    </source>
</evidence>
<dbReference type="EnsemblMetazoa" id="XM_016987169">
    <property type="protein sequence ID" value="XP_016842658"/>
    <property type="gene ID" value="LOC103315422"/>
</dbReference>
<dbReference type="GO" id="GO:0005634">
    <property type="term" value="C:nucleus"/>
    <property type="evidence" value="ECO:0007669"/>
    <property type="project" value="TreeGrafter"/>
</dbReference>
<evidence type="ECO:0000256" key="6">
    <source>
        <dbReference type="SAM" id="Phobius"/>
    </source>
</evidence>
<name>A0A7M7IZT2_NASVI</name>
<evidence type="ECO:0000256" key="3">
    <source>
        <dbReference type="ARBA" id="ARBA00022741"/>
    </source>
</evidence>
<feature type="transmembrane region" description="Helical" evidence="6">
    <location>
        <begin position="6"/>
        <end position="26"/>
    </location>
</feature>
<dbReference type="PANTHER" id="PTHR24345">
    <property type="entry name" value="SERINE/THREONINE-PROTEIN KINASE PLK"/>
    <property type="match status" value="1"/>
</dbReference>